<accession>A0A183HRN7</accession>
<reference evidence="1 2" key="2">
    <citation type="submission" date="2018-11" db="EMBL/GenBank/DDBJ databases">
        <authorList>
            <consortium name="Pathogen Informatics"/>
        </authorList>
    </citation>
    <scope>NUCLEOTIDE SEQUENCE [LARGE SCALE GENOMIC DNA]</scope>
</reference>
<sequence length="134" mass="15146">MTFVCNGEIFIQVYQSECGNTPDHLPDPCKPDPDDFYFSCSHVGNILNGQISAEDRETIPNRTASRCALVGPSPYREILDRSQQLRYTYGYLEDIALMHLQDKGNNVLIIDGMQMIPPSESETFDTTTADSDWF</sequence>
<gene>
    <name evidence="1" type="ORF">OFLC_LOCUS10146</name>
</gene>
<dbReference type="AlphaFoldDB" id="A0A183HRN7"/>
<protein>
    <submittedName>
        <fullName evidence="3">ATP-dependent DNA helicase</fullName>
    </submittedName>
</protein>
<reference evidence="3" key="1">
    <citation type="submission" date="2016-06" db="UniProtKB">
        <authorList>
            <consortium name="WormBaseParasite"/>
        </authorList>
    </citation>
    <scope>IDENTIFICATION</scope>
</reference>
<dbReference type="Proteomes" id="UP000267606">
    <property type="component" value="Unassembled WGS sequence"/>
</dbReference>
<dbReference type="EMBL" id="UZAJ01013236">
    <property type="protein sequence ID" value="VDO66217.1"/>
    <property type="molecule type" value="Genomic_DNA"/>
</dbReference>
<organism evidence="3">
    <name type="scientific">Onchocerca flexuosa</name>
    <dbReference type="NCBI Taxonomy" id="387005"/>
    <lineage>
        <taxon>Eukaryota</taxon>
        <taxon>Metazoa</taxon>
        <taxon>Ecdysozoa</taxon>
        <taxon>Nematoda</taxon>
        <taxon>Chromadorea</taxon>
        <taxon>Rhabditida</taxon>
        <taxon>Spirurina</taxon>
        <taxon>Spiruromorpha</taxon>
        <taxon>Filarioidea</taxon>
        <taxon>Onchocercidae</taxon>
        <taxon>Onchocerca</taxon>
    </lineage>
</organism>
<evidence type="ECO:0000313" key="2">
    <source>
        <dbReference type="Proteomes" id="UP000267606"/>
    </source>
</evidence>
<name>A0A183HRN7_9BILA</name>
<dbReference type="WBParaSite" id="OFLC_0001014801-mRNA-1">
    <property type="protein sequence ID" value="OFLC_0001014801-mRNA-1"/>
    <property type="gene ID" value="OFLC_0001014801"/>
</dbReference>
<evidence type="ECO:0000313" key="3">
    <source>
        <dbReference type="WBParaSite" id="OFLC_0001014801-mRNA-1"/>
    </source>
</evidence>
<evidence type="ECO:0000313" key="1">
    <source>
        <dbReference type="EMBL" id="VDO66217.1"/>
    </source>
</evidence>
<proteinExistence type="predicted"/>
<keyword evidence="2" id="KW-1185">Reference proteome</keyword>